<sequence>MARYLPLFRLILAHEFFASDRELPLQIQATKACARQMEQEGLLLRSISNGIEVWNEVREFGDPAASLDFEFLVLSKDPYLETYTAWEVAKPIAYQIKPDEHGEATATNQGITAVTVAERDFGLSSFERQKMGIVFSVEMTQALHVESDREIQQYHIQLRSKEMHWKYYFSGALAKKKLEIIDLDAINSEPGCRFIPSSKIVTEDSLAFVSNVKLPMRSIPTQRFQLREEGANGRVLMRRLPNASVDKIGKEKGPDGQSLVVAEIYIHQ</sequence>
<evidence type="ECO:0000313" key="1">
    <source>
        <dbReference type="EMBL" id="WMW80502.1"/>
    </source>
</evidence>
<dbReference type="Proteomes" id="UP001181355">
    <property type="component" value="Chromosome"/>
</dbReference>
<organism evidence="1 2">
    <name type="scientific">Undibacterium cyanobacteriorum</name>
    <dbReference type="NCBI Taxonomy" id="3073561"/>
    <lineage>
        <taxon>Bacteria</taxon>
        <taxon>Pseudomonadati</taxon>
        <taxon>Pseudomonadota</taxon>
        <taxon>Betaproteobacteria</taxon>
        <taxon>Burkholderiales</taxon>
        <taxon>Oxalobacteraceae</taxon>
        <taxon>Undibacterium</taxon>
    </lineage>
</organism>
<name>A0ABY9RJG5_9BURK</name>
<reference evidence="1" key="1">
    <citation type="submission" date="2023-09" db="EMBL/GenBank/DDBJ databases">
        <title>Undibacterium sp. 20NA77.5 isolated from freshwater.</title>
        <authorList>
            <person name="Le V."/>
            <person name="Ko S.-R."/>
            <person name="Ahn C.-Y."/>
            <person name="Oh H.-M."/>
        </authorList>
    </citation>
    <scope>NUCLEOTIDE SEQUENCE</scope>
    <source>
        <strain evidence="1">20NA77.5</strain>
    </source>
</reference>
<evidence type="ECO:0000313" key="2">
    <source>
        <dbReference type="Proteomes" id="UP001181355"/>
    </source>
</evidence>
<dbReference type="RefSeq" id="WP_309481995.1">
    <property type="nucleotide sequence ID" value="NZ_CP133720.1"/>
</dbReference>
<protein>
    <recommendedName>
        <fullName evidence="3">WYL domain-containing protein</fullName>
    </recommendedName>
</protein>
<gene>
    <name evidence="1" type="ORF">RF679_17960</name>
</gene>
<evidence type="ECO:0008006" key="3">
    <source>
        <dbReference type="Google" id="ProtNLM"/>
    </source>
</evidence>
<keyword evidence="2" id="KW-1185">Reference proteome</keyword>
<proteinExistence type="predicted"/>
<dbReference type="EMBL" id="CP133720">
    <property type="protein sequence ID" value="WMW80502.1"/>
    <property type="molecule type" value="Genomic_DNA"/>
</dbReference>
<accession>A0ABY9RJG5</accession>